<evidence type="ECO:0000256" key="6">
    <source>
        <dbReference type="ARBA" id="ARBA00023136"/>
    </source>
</evidence>
<dbReference type="STRING" id="1499966.U14_04602"/>
<feature type="transmembrane region" description="Helical" evidence="7">
    <location>
        <begin position="289"/>
        <end position="310"/>
    </location>
</feature>
<feature type="transmembrane region" description="Helical" evidence="7">
    <location>
        <begin position="122"/>
        <end position="142"/>
    </location>
</feature>
<keyword evidence="2" id="KW-0813">Transport</keyword>
<dbReference type="HOGENOM" id="CLU_075776_0_0_0"/>
<dbReference type="GO" id="GO:0055085">
    <property type="term" value="P:transmembrane transport"/>
    <property type="evidence" value="ECO:0007669"/>
    <property type="project" value="InterPro"/>
</dbReference>
<feature type="transmembrane region" description="Helical" evidence="7">
    <location>
        <begin position="95"/>
        <end position="116"/>
    </location>
</feature>
<keyword evidence="9" id="KW-1185">Reference proteome</keyword>
<evidence type="ECO:0000313" key="9">
    <source>
        <dbReference type="Proteomes" id="UP000030700"/>
    </source>
</evidence>
<feature type="transmembrane region" description="Helical" evidence="7">
    <location>
        <begin position="154"/>
        <end position="175"/>
    </location>
</feature>
<name>A0A0S6W4M6_9BACT</name>
<evidence type="ECO:0000256" key="2">
    <source>
        <dbReference type="ARBA" id="ARBA00022448"/>
    </source>
</evidence>
<comment type="subcellular location">
    <subcellularLocation>
        <location evidence="1">Membrane</location>
        <topology evidence="1">Multi-pass membrane protein</topology>
    </subcellularLocation>
</comment>
<proteinExistence type="predicted"/>
<feature type="transmembrane region" description="Helical" evidence="7">
    <location>
        <begin position="187"/>
        <end position="212"/>
    </location>
</feature>
<protein>
    <submittedName>
        <fullName evidence="8">Auxin efflux carrier</fullName>
    </submittedName>
</protein>
<dbReference type="InterPro" id="IPR004776">
    <property type="entry name" value="Mem_transp_PIN-like"/>
</dbReference>
<keyword evidence="3" id="KW-1003">Cell membrane</keyword>
<dbReference type="Pfam" id="PF03547">
    <property type="entry name" value="Mem_trans"/>
    <property type="match status" value="1"/>
</dbReference>
<evidence type="ECO:0000256" key="3">
    <source>
        <dbReference type="ARBA" id="ARBA00022475"/>
    </source>
</evidence>
<dbReference type="PANTHER" id="PTHR36838">
    <property type="entry name" value="AUXIN EFFLUX CARRIER FAMILY PROTEIN"/>
    <property type="match status" value="1"/>
</dbReference>
<reference evidence="8" key="1">
    <citation type="journal article" date="2015" name="PeerJ">
        <title>First genomic representation of candidate bacterial phylum KSB3 points to enhanced environmental sensing as a trigger of wastewater bulking.</title>
        <authorList>
            <person name="Sekiguchi Y."/>
            <person name="Ohashi A."/>
            <person name="Parks D.H."/>
            <person name="Yamauchi T."/>
            <person name="Tyson G.W."/>
            <person name="Hugenholtz P."/>
        </authorList>
    </citation>
    <scope>NUCLEOTIDE SEQUENCE [LARGE SCALE GENOMIC DNA]</scope>
</reference>
<keyword evidence="6 7" id="KW-0472">Membrane</keyword>
<dbReference type="GO" id="GO:0016020">
    <property type="term" value="C:membrane"/>
    <property type="evidence" value="ECO:0007669"/>
    <property type="project" value="UniProtKB-SubCell"/>
</dbReference>
<accession>A0A0S6W4M6</accession>
<feature type="transmembrane region" description="Helical" evidence="7">
    <location>
        <begin position="6"/>
        <end position="26"/>
    </location>
</feature>
<evidence type="ECO:0000256" key="7">
    <source>
        <dbReference type="SAM" id="Phobius"/>
    </source>
</evidence>
<dbReference type="Proteomes" id="UP000030700">
    <property type="component" value="Unassembled WGS sequence"/>
</dbReference>
<organism evidence="8">
    <name type="scientific">Candidatus Moduliflexus flocculans</name>
    <dbReference type="NCBI Taxonomy" id="1499966"/>
    <lineage>
        <taxon>Bacteria</taxon>
        <taxon>Candidatus Moduliflexota</taxon>
        <taxon>Candidatus Moduliflexia</taxon>
        <taxon>Candidatus Moduliflexales</taxon>
        <taxon>Candidatus Moduliflexaceae</taxon>
    </lineage>
</organism>
<evidence type="ECO:0000313" key="8">
    <source>
        <dbReference type="EMBL" id="GAK53337.1"/>
    </source>
</evidence>
<dbReference type="AlphaFoldDB" id="A0A0S6W4M6"/>
<feature type="transmembrane region" description="Helical" evidence="7">
    <location>
        <begin position="61"/>
        <end position="83"/>
    </location>
</feature>
<keyword evidence="5 7" id="KW-1133">Transmembrane helix</keyword>
<dbReference type="PANTHER" id="PTHR36838:SF3">
    <property type="entry name" value="TRANSPORTER AUXIN EFFLUX CARRIER EC FAMILY"/>
    <property type="match status" value="1"/>
</dbReference>
<dbReference type="EMBL" id="DF820459">
    <property type="protein sequence ID" value="GAK53337.1"/>
    <property type="molecule type" value="Genomic_DNA"/>
</dbReference>
<sequence>MLNIFLSVLPVISMFLLGYILQRFHFFRAESIPDIKKIVVAIGLPCLLFQAFSSLQLQAKFLIVIGLVFGVCSVMVWLGHLLAKPLKMSSPYFPLLLGGFETGMLGYAIFLAVYGMPELDKLALIDLGQVVFVFFVLMAMLMKLRDGTQHPAQLVRMFLTSPVIIAIFLGVLVSLLKGRVSAPDARIVTYVKTLVSMLGNLTVPLICLTLGYEFRVDFDMARIALKTIAIRSALLITVVLLLNKVVFARLLGLDYMYEYAALTMFLLPPPFVIALFLRDDDHANRHYVVNTLSFSTLVSIALFLLAMTLYR</sequence>
<evidence type="ECO:0000256" key="4">
    <source>
        <dbReference type="ARBA" id="ARBA00022692"/>
    </source>
</evidence>
<evidence type="ECO:0000256" key="5">
    <source>
        <dbReference type="ARBA" id="ARBA00022989"/>
    </source>
</evidence>
<gene>
    <name evidence="8" type="ORF">U14_04602</name>
</gene>
<keyword evidence="4 7" id="KW-0812">Transmembrane</keyword>
<evidence type="ECO:0000256" key="1">
    <source>
        <dbReference type="ARBA" id="ARBA00004141"/>
    </source>
</evidence>
<feature type="transmembrane region" description="Helical" evidence="7">
    <location>
        <begin position="259"/>
        <end position="277"/>
    </location>
</feature>